<comment type="caution">
    <text evidence="9">The sequence shown here is derived from an EMBL/GenBank/DDBJ whole genome shotgun (WGS) entry which is preliminary data.</text>
</comment>
<protein>
    <submittedName>
        <fullName evidence="9">EscS/YscS/HrcS family type III secretion system export apparatus protein</fullName>
    </submittedName>
</protein>
<dbReference type="InterPro" id="IPR006306">
    <property type="entry name" value="T3SS_HrpO"/>
</dbReference>
<dbReference type="EMBL" id="VHSG01000006">
    <property type="protein sequence ID" value="TQV84084.1"/>
    <property type="molecule type" value="Genomic_DNA"/>
</dbReference>
<evidence type="ECO:0000256" key="2">
    <source>
        <dbReference type="ARBA" id="ARBA00006156"/>
    </source>
</evidence>
<keyword evidence="3" id="KW-1003">Cell membrane</keyword>
<dbReference type="AlphaFoldDB" id="A0A545U3T7"/>
<gene>
    <name evidence="9" type="ORF">FKG94_05300</name>
</gene>
<keyword evidence="6" id="KW-0843">Virulence</keyword>
<feature type="transmembrane region" description="Helical" evidence="8">
    <location>
        <begin position="12"/>
        <end position="38"/>
    </location>
</feature>
<evidence type="ECO:0000256" key="3">
    <source>
        <dbReference type="ARBA" id="ARBA00022475"/>
    </source>
</evidence>
<sequence length="87" mass="9199">MALESIALFQKGLLLVVLLSAPALLAAVIFGVITSLVQTLIQVQDQTLPFAIKLVAVGIALFATGGWVASEMINLTNAAFNQIIYVK</sequence>
<accession>A0A545U3T7</accession>
<evidence type="ECO:0000256" key="5">
    <source>
        <dbReference type="ARBA" id="ARBA00022989"/>
    </source>
</evidence>
<evidence type="ECO:0000256" key="4">
    <source>
        <dbReference type="ARBA" id="ARBA00022692"/>
    </source>
</evidence>
<comment type="subcellular location">
    <subcellularLocation>
        <location evidence="1">Cell membrane</location>
        <topology evidence="1">Multi-pass membrane protein</topology>
    </subcellularLocation>
</comment>
<dbReference type="InterPro" id="IPR002191">
    <property type="entry name" value="Bac_export_3"/>
</dbReference>
<evidence type="ECO:0000256" key="1">
    <source>
        <dbReference type="ARBA" id="ARBA00004651"/>
    </source>
</evidence>
<keyword evidence="10" id="KW-1185">Reference proteome</keyword>
<dbReference type="OrthoDB" id="9806440at2"/>
<dbReference type="GO" id="GO:0005886">
    <property type="term" value="C:plasma membrane"/>
    <property type="evidence" value="ECO:0007669"/>
    <property type="project" value="UniProtKB-SubCell"/>
</dbReference>
<dbReference type="PANTHER" id="PTHR34040:SF7">
    <property type="entry name" value="SURFACE PRESENTATION OF ANTIGENS PROTEIN SPAQ"/>
    <property type="match status" value="1"/>
</dbReference>
<comment type="similarity">
    <text evidence="2">Belongs to the FliQ/MopD/SpaQ family.</text>
</comment>
<keyword evidence="5 8" id="KW-1133">Transmembrane helix</keyword>
<evidence type="ECO:0000313" key="9">
    <source>
        <dbReference type="EMBL" id="TQV84084.1"/>
    </source>
</evidence>
<dbReference type="GO" id="GO:0009306">
    <property type="term" value="P:protein secretion"/>
    <property type="evidence" value="ECO:0007669"/>
    <property type="project" value="InterPro"/>
</dbReference>
<dbReference type="Proteomes" id="UP000319732">
    <property type="component" value="Unassembled WGS sequence"/>
</dbReference>
<dbReference type="PRINTS" id="PR00952">
    <property type="entry name" value="TYPE3IMQPROT"/>
</dbReference>
<keyword evidence="4 8" id="KW-0812">Transmembrane</keyword>
<dbReference type="PANTHER" id="PTHR34040">
    <property type="entry name" value="FLAGELLAR BIOSYNTHETIC PROTEIN FLIQ"/>
    <property type="match status" value="1"/>
</dbReference>
<evidence type="ECO:0000256" key="6">
    <source>
        <dbReference type="ARBA" id="ARBA00023026"/>
    </source>
</evidence>
<evidence type="ECO:0000256" key="8">
    <source>
        <dbReference type="SAM" id="Phobius"/>
    </source>
</evidence>
<dbReference type="NCBIfam" id="TIGR01403">
    <property type="entry name" value="fliQ_rel_III"/>
    <property type="match status" value="1"/>
</dbReference>
<evidence type="ECO:0000256" key="7">
    <source>
        <dbReference type="ARBA" id="ARBA00023136"/>
    </source>
</evidence>
<name>A0A545U3T7_9GAMM</name>
<evidence type="ECO:0000313" key="10">
    <source>
        <dbReference type="Proteomes" id="UP000319732"/>
    </source>
</evidence>
<feature type="transmembrane region" description="Helical" evidence="8">
    <location>
        <begin position="50"/>
        <end position="69"/>
    </location>
</feature>
<reference evidence="9 10" key="1">
    <citation type="submission" date="2019-06" db="EMBL/GenBank/DDBJ databases">
        <title>Whole genome sequence for Cellvibrionaceae sp. R142.</title>
        <authorList>
            <person name="Wang G."/>
        </authorList>
    </citation>
    <scope>NUCLEOTIDE SEQUENCE [LARGE SCALE GENOMIC DNA]</scope>
    <source>
        <strain evidence="9 10">R142</strain>
    </source>
</reference>
<dbReference type="Pfam" id="PF01313">
    <property type="entry name" value="Bac_export_3"/>
    <property type="match status" value="1"/>
</dbReference>
<organism evidence="9 10">
    <name type="scientific">Exilibacterium tricleocarpae</name>
    <dbReference type="NCBI Taxonomy" id="2591008"/>
    <lineage>
        <taxon>Bacteria</taxon>
        <taxon>Pseudomonadati</taxon>
        <taxon>Pseudomonadota</taxon>
        <taxon>Gammaproteobacteria</taxon>
        <taxon>Cellvibrionales</taxon>
        <taxon>Cellvibrionaceae</taxon>
        <taxon>Exilibacterium</taxon>
    </lineage>
</organism>
<dbReference type="RefSeq" id="WP_142903164.1">
    <property type="nucleotide sequence ID" value="NZ_ML660089.1"/>
</dbReference>
<keyword evidence="7 8" id="KW-0472">Membrane</keyword>
<proteinExistence type="inferred from homology"/>